<reference evidence="2 3" key="1">
    <citation type="journal article" date="2021" name="Sci. Rep.">
        <title>The genome of the diatom Chaetoceros tenuissimus carries an ancient integrated fragment of an extant virus.</title>
        <authorList>
            <person name="Hongo Y."/>
            <person name="Kimura K."/>
            <person name="Takaki Y."/>
            <person name="Yoshida Y."/>
            <person name="Baba S."/>
            <person name="Kobayashi G."/>
            <person name="Nagasaki K."/>
            <person name="Hano T."/>
            <person name="Tomaru Y."/>
        </authorList>
    </citation>
    <scope>NUCLEOTIDE SEQUENCE [LARGE SCALE GENOMIC DNA]</scope>
    <source>
        <strain evidence="2 3">NIES-3715</strain>
    </source>
</reference>
<organism evidence="2 3">
    <name type="scientific">Chaetoceros tenuissimus</name>
    <dbReference type="NCBI Taxonomy" id="426638"/>
    <lineage>
        <taxon>Eukaryota</taxon>
        <taxon>Sar</taxon>
        <taxon>Stramenopiles</taxon>
        <taxon>Ochrophyta</taxon>
        <taxon>Bacillariophyta</taxon>
        <taxon>Coscinodiscophyceae</taxon>
        <taxon>Chaetocerotophycidae</taxon>
        <taxon>Chaetocerotales</taxon>
        <taxon>Chaetocerotaceae</taxon>
        <taxon>Chaetoceros</taxon>
    </lineage>
</organism>
<keyword evidence="3" id="KW-1185">Reference proteome</keyword>
<feature type="compositionally biased region" description="Low complexity" evidence="1">
    <location>
        <begin position="119"/>
        <end position="148"/>
    </location>
</feature>
<proteinExistence type="predicted"/>
<feature type="compositionally biased region" description="Basic and acidic residues" evidence="1">
    <location>
        <begin position="271"/>
        <end position="280"/>
    </location>
</feature>
<dbReference type="Proteomes" id="UP001054902">
    <property type="component" value="Unassembled WGS sequence"/>
</dbReference>
<evidence type="ECO:0000313" key="3">
    <source>
        <dbReference type="Proteomes" id="UP001054902"/>
    </source>
</evidence>
<sequence length="338" mass="36214">MSAATEGSPTKKARSEKQPPSSNSYSPFPQHYYANTPPAPHYYPGHHYPPPQYGQNMNPMSHGPGFAARGPPPQVRHMSTGPAAPPPKYVNSGTGPSQPMNYNSYNSSNPAAVPSRSMSTASVTSTTSANVNTTSPASASTSPKANKTITCPTIGSTNSPPKPAMILSREVTVSKQLPMPVSSTSLNYKNKDKGRGSYRCGKCGVPKKGHVCPYQPKLKRKTDLPPPQMKNAGTQVEMDEFLVVRRLNLEIQGFPESYTAAPMMDDKDRVGAEVQKPREEIDLDNDDGESGAPDVEMKTTGTDAPTDIERSVDDTVLNEETGIYAGGLEAGSGEKEQK</sequence>
<protein>
    <submittedName>
        <fullName evidence="2">Uncharacterized protein</fullName>
    </submittedName>
</protein>
<name>A0AAD3H1V1_9STRA</name>
<gene>
    <name evidence="2" type="ORF">CTEN210_03503</name>
</gene>
<comment type="caution">
    <text evidence="2">The sequence shown here is derived from an EMBL/GenBank/DDBJ whole genome shotgun (WGS) entry which is preliminary data.</text>
</comment>
<evidence type="ECO:0000256" key="1">
    <source>
        <dbReference type="SAM" id="MobiDB-lite"/>
    </source>
</evidence>
<feature type="compositionally biased region" description="Polar residues" evidence="1">
    <location>
        <begin position="18"/>
        <end position="27"/>
    </location>
</feature>
<feature type="region of interest" description="Disordered" evidence="1">
    <location>
        <begin position="271"/>
        <end position="338"/>
    </location>
</feature>
<feature type="region of interest" description="Disordered" evidence="1">
    <location>
        <begin position="1"/>
        <end position="164"/>
    </location>
</feature>
<feature type="compositionally biased region" description="Polar residues" evidence="1">
    <location>
        <begin position="91"/>
        <end position="100"/>
    </location>
</feature>
<dbReference type="EMBL" id="BLLK01000022">
    <property type="protein sequence ID" value="GFH47028.1"/>
    <property type="molecule type" value="Genomic_DNA"/>
</dbReference>
<accession>A0AAD3H1V1</accession>
<feature type="compositionally biased region" description="Polar residues" evidence="1">
    <location>
        <begin position="149"/>
        <end position="159"/>
    </location>
</feature>
<evidence type="ECO:0000313" key="2">
    <source>
        <dbReference type="EMBL" id="GFH47028.1"/>
    </source>
</evidence>
<dbReference type="AlphaFoldDB" id="A0AAD3H1V1"/>
<feature type="compositionally biased region" description="Pro residues" evidence="1">
    <location>
        <begin position="37"/>
        <end position="52"/>
    </location>
</feature>